<reference evidence="3" key="1">
    <citation type="journal article" date="2013" name="Nat. Genet.">
        <title>The draft genomes of soft-shell turtle and green sea turtle yield insights into the development and evolution of the turtle-specific body plan.</title>
        <authorList>
            <person name="Wang Z."/>
            <person name="Pascual-Anaya J."/>
            <person name="Zadissa A."/>
            <person name="Li W."/>
            <person name="Niimura Y."/>
            <person name="Huang Z."/>
            <person name="Li C."/>
            <person name="White S."/>
            <person name="Xiong Z."/>
            <person name="Fang D."/>
            <person name="Wang B."/>
            <person name="Ming Y."/>
            <person name="Chen Y."/>
            <person name="Zheng Y."/>
            <person name="Kuraku S."/>
            <person name="Pignatelli M."/>
            <person name="Herrero J."/>
            <person name="Beal K."/>
            <person name="Nozawa M."/>
            <person name="Li Q."/>
            <person name="Wang J."/>
            <person name="Zhang H."/>
            <person name="Yu L."/>
            <person name="Shigenobu S."/>
            <person name="Wang J."/>
            <person name="Liu J."/>
            <person name="Flicek P."/>
            <person name="Searle S."/>
            <person name="Wang J."/>
            <person name="Kuratani S."/>
            <person name="Yin Y."/>
            <person name="Aken B."/>
            <person name="Zhang G."/>
            <person name="Irie N."/>
        </authorList>
    </citation>
    <scope>NUCLEOTIDE SEQUENCE [LARGE SCALE GENOMIC DNA]</scope>
</reference>
<protein>
    <submittedName>
        <fullName evidence="2">Uncharacterized protein</fullName>
    </submittedName>
</protein>
<proteinExistence type="predicted"/>
<organism evidence="2 3">
    <name type="scientific">Chelonia mydas</name>
    <name type="common">Green sea-turtle</name>
    <name type="synonym">Chelonia agassizi</name>
    <dbReference type="NCBI Taxonomy" id="8469"/>
    <lineage>
        <taxon>Eukaryota</taxon>
        <taxon>Metazoa</taxon>
        <taxon>Chordata</taxon>
        <taxon>Craniata</taxon>
        <taxon>Vertebrata</taxon>
        <taxon>Euteleostomi</taxon>
        <taxon>Archelosauria</taxon>
        <taxon>Testudinata</taxon>
        <taxon>Testudines</taxon>
        <taxon>Cryptodira</taxon>
        <taxon>Durocryptodira</taxon>
        <taxon>Americhelydia</taxon>
        <taxon>Chelonioidea</taxon>
        <taxon>Cheloniidae</taxon>
        <taxon>Chelonia</taxon>
    </lineage>
</organism>
<accession>M7AYM9</accession>
<keyword evidence="3" id="KW-1185">Reference proteome</keyword>
<gene>
    <name evidence="2" type="ORF">UY3_13058</name>
</gene>
<name>M7AYM9_CHEMY</name>
<feature type="region of interest" description="Disordered" evidence="1">
    <location>
        <begin position="1"/>
        <end position="26"/>
    </location>
</feature>
<evidence type="ECO:0000313" key="2">
    <source>
        <dbReference type="EMBL" id="EMP29819.1"/>
    </source>
</evidence>
<evidence type="ECO:0000256" key="1">
    <source>
        <dbReference type="SAM" id="MobiDB-lite"/>
    </source>
</evidence>
<evidence type="ECO:0000313" key="3">
    <source>
        <dbReference type="Proteomes" id="UP000031443"/>
    </source>
</evidence>
<dbReference type="EMBL" id="KB553681">
    <property type="protein sequence ID" value="EMP29819.1"/>
    <property type="molecule type" value="Genomic_DNA"/>
</dbReference>
<dbReference type="Proteomes" id="UP000031443">
    <property type="component" value="Unassembled WGS sequence"/>
</dbReference>
<dbReference type="AlphaFoldDB" id="M7AYM9"/>
<sequence>MSFSRSGSLAALNADEGSERVKGPPPKCCRRLAVLLSSRAGMERSLQENKRGEEKSRKQLCQVKVRTLLFLLTRRCYIFMLSRITIKAKRKGVLVAP</sequence>